<accession>A0A0C3AG20</accession>
<sequence>LIQLINFKSAPNVLVSEINSRNIKISKTLKFLQNGETVVLDVRGLIYCGDFHFASCIIGADGIVWYHDGITTGSTCENEGDFD</sequence>
<feature type="non-terminal residue" evidence="1">
    <location>
        <position position="1"/>
    </location>
</feature>
<dbReference type="HOGENOM" id="CLU_2549255_0_0_1"/>
<name>A0A0C3AG20_PILCF</name>
<keyword evidence="2" id="KW-1185">Reference proteome</keyword>
<reference evidence="1 2" key="1">
    <citation type="submission" date="2014-04" db="EMBL/GenBank/DDBJ databases">
        <authorList>
            <consortium name="DOE Joint Genome Institute"/>
            <person name="Kuo A."/>
            <person name="Tarkka M."/>
            <person name="Buscot F."/>
            <person name="Kohler A."/>
            <person name="Nagy L.G."/>
            <person name="Floudas D."/>
            <person name="Copeland A."/>
            <person name="Barry K.W."/>
            <person name="Cichocki N."/>
            <person name="Veneault-Fourrey C."/>
            <person name="LaButti K."/>
            <person name="Lindquist E.A."/>
            <person name="Lipzen A."/>
            <person name="Lundell T."/>
            <person name="Morin E."/>
            <person name="Murat C."/>
            <person name="Sun H."/>
            <person name="Tunlid A."/>
            <person name="Henrissat B."/>
            <person name="Grigoriev I.V."/>
            <person name="Hibbett D.S."/>
            <person name="Martin F."/>
            <person name="Nordberg H.P."/>
            <person name="Cantor M.N."/>
            <person name="Hua S.X."/>
        </authorList>
    </citation>
    <scope>NUCLEOTIDE SEQUENCE [LARGE SCALE GENOMIC DNA]</scope>
    <source>
        <strain evidence="1 2">F 1598</strain>
    </source>
</reference>
<evidence type="ECO:0000313" key="1">
    <source>
        <dbReference type="EMBL" id="KIM72758.1"/>
    </source>
</evidence>
<dbReference type="AlphaFoldDB" id="A0A0C3AG20"/>
<reference evidence="2" key="2">
    <citation type="submission" date="2015-01" db="EMBL/GenBank/DDBJ databases">
        <title>Evolutionary Origins and Diversification of the Mycorrhizal Mutualists.</title>
        <authorList>
            <consortium name="DOE Joint Genome Institute"/>
            <consortium name="Mycorrhizal Genomics Consortium"/>
            <person name="Kohler A."/>
            <person name="Kuo A."/>
            <person name="Nagy L.G."/>
            <person name="Floudas D."/>
            <person name="Copeland A."/>
            <person name="Barry K.W."/>
            <person name="Cichocki N."/>
            <person name="Veneault-Fourrey C."/>
            <person name="LaButti K."/>
            <person name="Lindquist E.A."/>
            <person name="Lipzen A."/>
            <person name="Lundell T."/>
            <person name="Morin E."/>
            <person name="Murat C."/>
            <person name="Riley R."/>
            <person name="Ohm R."/>
            <person name="Sun H."/>
            <person name="Tunlid A."/>
            <person name="Henrissat B."/>
            <person name="Grigoriev I.V."/>
            <person name="Hibbett D.S."/>
            <person name="Martin F."/>
        </authorList>
    </citation>
    <scope>NUCLEOTIDE SEQUENCE [LARGE SCALE GENOMIC DNA]</scope>
    <source>
        <strain evidence="2">F 1598</strain>
    </source>
</reference>
<gene>
    <name evidence="1" type="ORF">PILCRDRAFT_32429</name>
</gene>
<evidence type="ECO:0000313" key="2">
    <source>
        <dbReference type="Proteomes" id="UP000054166"/>
    </source>
</evidence>
<dbReference type="EMBL" id="KN833108">
    <property type="protein sequence ID" value="KIM72758.1"/>
    <property type="molecule type" value="Genomic_DNA"/>
</dbReference>
<proteinExistence type="predicted"/>
<organism evidence="1 2">
    <name type="scientific">Piloderma croceum (strain F 1598)</name>
    <dbReference type="NCBI Taxonomy" id="765440"/>
    <lineage>
        <taxon>Eukaryota</taxon>
        <taxon>Fungi</taxon>
        <taxon>Dikarya</taxon>
        <taxon>Basidiomycota</taxon>
        <taxon>Agaricomycotina</taxon>
        <taxon>Agaricomycetes</taxon>
        <taxon>Agaricomycetidae</taxon>
        <taxon>Atheliales</taxon>
        <taxon>Atheliaceae</taxon>
        <taxon>Piloderma</taxon>
    </lineage>
</organism>
<dbReference type="Proteomes" id="UP000054166">
    <property type="component" value="Unassembled WGS sequence"/>
</dbReference>
<protein>
    <submittedName>
        <fullName evidence="1">Uncharacterized protein</fullName>
    </submittedName>
</protein>
<dbReference type="OrthoDB" id="2629491at2759"/>
<dbReference type="InParanoid" id="A0A0C3AG20"/>
<feature type="non-terminal residue" evidence="1">
    <location>
        <position position="83"/>
    </location>
</feature>